<reference evidence="3 4" key="1">
    <citation type="submission" date="2021-03" db="EMBL/GenBank/DDBJ databases">
        <title>Genomic Encyclopedia of Type Strains, Phase IV (KMG-IV): sequencing the most valuable type-strain genomes for metagenomic binning, comparative biology and taxonomic classification.</title>
        <authorList>
            <person name="Goeker M."/>
        </authorList>
    </citation>
    <scope>NUCLEOTIDE SEQUENCE [LARGE SCALE GENOMIC DNA]</scope>
    <source>
        <strain evidence="3 4">DSM 24738</strain>
    </source>
</reference>
<organism evidence="3 4">
    <name type="scientific">Ammoniphilus resinae</name>
    <dbReference type="NCBI Taxonomy" id="861532"/>
    <lineage>
        <taxon>Bacteria</taxon>
        <taxon>Bacillati</taxon>
        <taxon>Bacillota</taxon>
        <taxon>Bacilli</taxon>
        <taxon>Bacillales</taxon>
        <taxon>Paenibacillaceae</taxon>
        <taxon>Aneurinibacillus group</taxon>
        <taxon>Ammoniphilus</taxon>
    </lineage>
</organism>
<evidence type="ECO:0000313" key="4">
    <source>
        <dbReference type="Proteomes" id="UP001519343"/>
    </source>
</evidence>
<dbReference type="Proteomes" id="UP001519343">
    <property type="component" value="Unassembled WGS sequence"/>
</dbReference>
<dbReference type="Gene3D" id="3.20.20.70">
    <property type="entry name" value="Aldolase class I"/>
    <property type="match status" value="1"/>
</dbReference>
<protein>
    <submittedName>
        <fullName evidence="3">4-hydroxy-tetrahydrodipicolinate synthase</fullName>
        <ecNumber evidence="3">4.3.3.7</ecNumber>
    </submittedName>
</protein>
<name>A0ABS4GVD7_9BACL</name>
<evidence type="ECO:0000256" key="2">
    <source>
        <dbReference type="PIRNR" id="PIRNR001365"/>
    </source>
</evidence>
<keyword evidence="4" id="KW-1185">Reference proteome</keyword>
<dbReference type="InterPro" id="IPR013785">
    <property type="entry name" value="Aldolase_TIM"/>
</dbReference>
<evidence type="ECO:0000313" key="3">
    <source>
        <dbReference type="EMBL" id="MBP1934214.1"/>
    </source>
</evidence>
<dbReference type="InterPro" id="IPR002220">
    <property type="entry name" value="DapA-like"/>
</dbReference>
<dbReference type="EC" id="4.3.3.7" evidence="3"/>
<dbReference type="PRINTS" id="PR00146">
    <property type="entry name" value="DHPICSNTHASE"/>
</dbReference>
<dbReference type="PANTHER" id="PTHR42849">
    <property type="entry name" value="N-ACETYLNEURAMINATE LYASE"/>
    <property type="match status" value="1"/>
</dbReference>
<sequence>MYSIKGIVPIAAAPFTKSGLVDEDSFQNMVRHLVKTGIQGITLFGLATEFYKLTDDERSRMMQILLAETEKHPEIASMISITDHSLEIASERAKNAEDMGANSLMLLPPYFLQPSEEAIFEHIAAVATAVNIPIVVQYAPAQTGVRIAPDTFIRLREKYEQIQYVKVETQPPGRYISELISGSKGRLQALVGYAGIQMPDVLSREAAGIQPGCSFSEIYVELYQLYTSAQTEKFENLFSRLLPYISYWMQGVELIVKAEKTILQKRGIIESNYCRKPNYSLDQKEVEMIDQFLEEFKEFC</sequence>
<dbReference type="PANTHER" id="PTHR42849:SF1">
    <property type="entry name" value="N-ACETYLNEURAMINATE LYASE"/>
    <property type="match status" value="1"/>
</dbReference>
<dbReference type="GO" id="GO:0008840">
    <property type="term" value="F:4-hydroxy-tetrahydrodipicolinate synthase activity"/>
    <property type="evidence" value="ECO:0007669"/>
    <property type="project" value="UniProtKB-EC"/>
</dbReference>
<proteinExistence type="inferred from homology"/>
<comment type="similarity">
    <text evidence="2">Belongs to the DapA family.</text>
</comment>
<gene>
    <name evidence="3" type="ORF">J2Z37_004233</name>
</gene>
<dbReference type="EMBL" id="JAGGKT010000018">
    <property type="protein sequence ID" value="MBP1934214.1"/>
    <property type="molecule type" value="Genomic_DNA"/>
</dbReference>
<dbReference type="PIRSF" id="PIRSF001365">
    <property type="entry name" value="DHDPS"/>
    <property type="match status" value="1"/>
</dbReference>
<dbReference type="SUPFAM" id="SSF51569">
    <property type="entry name" value="Aldolase"/>
    <property type="match status" value="1"/>
</dbReference>
<dbReference type="CDD" id="cd00408">
    <property type="entry name" value="DHDPS-like"/>
    <property type="match status" value="1"/>
</dbReference>
<comment type="caution">
    <text evidence="3">The sequence shown here is derived from an EMBL/GenBank/DDBJ whole genome shotgun (WGS) entry which is preliminary data.</text>
</comment>
<evidence type="ECO:0000256" key="1">
    <source>
        <dbReference type="ARBA" id="ARBA00023239"/>
    </source>
</evidence>
<dbReference type="SMART" id="SM01130">
    <property type="entry name" value="DHDPS"/>
    <property type="match status" value="1"/>
</dbReference>
<dbReference type="RefSeq" id="WP_209812221.1">
    <property type="nucleotide sequence ID" value="NZ_JAGGKT010000018.1"/>
</dbReference>
<dbReference type="Pfam" id="PF00701">
    <property type="entry name" value="DHDPS"/>
    <property type="match status" value="1"/>
</dbReference>
<accession>A0ABS4GVD7</accession>
<keyword evidence="1 2" id="KW-0456">Lyase</keyword>